<dbReference type="Proteomes" id="UP001595818">
    <property type="component" value="Unassembled WGS sequence"/>
</dbReference>
<evidence type="ECO:0000313" key="1">
    <source>
        <dbReference type="EMBL" id="MFC4871898.1"/>
    </source>
</evidence>
<dbReference type="InterPro" id="IPR042257">
    <property type="entry name" value="DGOK_C"/>
</dbReference>
<dbReference type="InterPro" id="IPR007729">
    <property type="entry name" value="DGOK"/>
</dbReference>
<sequence length="334" mass="37162">MIKFLSCDWGTSSFRLRLVSVADMSTVAFYSSKAGINKVFTEWNTLSQKDAPRVGFYYARILKGIEHLEKETGKDLSELLIICSGMASSSVGIRELPYTSLPFDVRGEGLEMHLFPLSEERRQSLLLLSGLRTENNVMRGEETQLVGIITQMKDFGGDGQFIFPGTHSKHITVQNSKVTGFHTCMTGELFSLLSQHSILANSVAEGLSLSDEAGRRAFKKGVLEGAAHPIISRLFHVRTNELFKYLKKEENYHYLSGLLIGGELGILAVRQNKLPLFVCPDNNLYQQYSLALECLGIDCGIISPSLVEGAVVHGQFKIFNQNLNHERSIFLGSF</sequence>
<proteinExistence type="predicted"/>
<dbReference type="Gene3D" id="3.30.420.310">
    <property type="entry name" value="2-keto-3-deoxy-galactonokinase, C-terminal domain"/>
    <property type="match status" value="1"/>
</dbReference>
<name>A0ABV9T0A1_9BACT</name>
<reference evidence="2" key="1">
    <citation type="journal article" date="2019" name="Int. J. Syst. Evol. Microbiol.">
        <title>The Global Catalogue of Microorganisms (GCM) 10K type strain sequencing project: providing services to taxonomists for standard genome sequencing and annotation.</title>
        <authorList>
            <consortium name="The Broad Institute Genomics Platform"/>
            <consortium name="The Broad Institute Genome Sequencing Center for Infectious Disease"/>
            <person name="Wu L."/>
            <person name="Ma J."/>
        </authorList>
    </citation>
    <scope>NUCLEOTIDE SEQUENCE [LARGE SCALE GENOMIC DNA]</scope>
    <source>
        <strain evidence="2">CGMCC 4.7466</strain>
    </source>
</reference>
<organism evidence="1 2">
    <name type="scientific">Negadavirga shengliensis</name>
    <dbReference type="NCBI Taxonomy" id="1389218"/>
    <lineage>
        <taxon>Bacteria</taxon>
        <taxon>Pseudomonadati</taxon>
        <taxon>Bacteroidota</taxon>
        <taxon>Cytophagia</taxon>
        <taxon>Cytophagales</taxon>
        <taxon>Cyclobacteriaceae</taxon>
        <taxon>Negadavirga</taxon>
    </lineage>
</organism>
<dbReference type="RefSeq" id="WP_377063798.1">
    <property type="nucleotide sequence ID" value="NZ_JBHSJJ010000004.1"/>
</dbReference>
<gene>
    <name evidence="1" type="ORF">ACFPFU_09385</name>
</gene>
<accession>A0ABV9T0A1</accession>
<dbReference type="Gene3D" id="3.30.420.300">
    <property type="entry name" value="2-keto-3-deoxy-galactonokinase, substrate binding domain"/>
    <property type="match status" value="1"/>
</dbReference>
<evidence type="ECO:0000313" key="2">
    <source>
        <dbReference type="Proteomes" id="UP001595818"/>
    </source>
</evidence>
<dbReference type="Pfam" id="PF05035">
    <property type="entry name" value="DGOK"/>
    <property type="match status" value="1"/>
</dbReference>
<protein>
    <submittedName>
        <fullName evidence="1">2-dehydro-3-deoxygalactonokinase</fullName>
    </submittedName>
</protein>
<dbReference type="InterPro" id="IPR042258">
    <property type="entry name" value="DGOK_N"/>
</dbReference>
<comment type="caution">
    <text evidence="1">The sequence shown here is derived from an EMBL/GenBank/DDBJ whole genome shotgun (WGS) entry which is preliminary data.</text>
</comment>
<dbReference type="EMBL" id="JBHSJJ010000004">
    <property type="protein sequence ID" value="MFC4871898.1"/>
    <property type="molecule type" value="Genomic_DNA"/>
</dbReference>
<keyword evidence="2" id="KW-1185">Reference proteome</keyword>